<accession>A0ABS8U907</accession>
<dbReference type="Proteomes" id="UP001199919">
    <property type="component" value="Unassembled WGS sequence"/>
</dbReference>
<feature type="transmembrane region" description="Helical" evidence="1">
    <location>
        <begin position="76"/>
        <end position="92"/>
    </location>
</feature>
<name>A0ABS8U907_9SPHI</name>
<dbReference type="RefSeq" id="WP_232179088.1">
    <property type="nucleotide sequence ID" value="NZ_JAJPWV010000007.1"/>
</dbReference>
<reference evidence="2 3" key="1">
    <citation type="submission" date="2021-12" db="EMBL/GenBank/DDBJ databases">
        <title>Mucilaginibacter roseus genome.</title>
        <authorList>
            <person name="Ferreira J.R."/>
            <person name="Newman J.D."/>
        </authorList>
    </citation>
    <scope>NUCLEOTIDE SEQUENCE [LARGE SCALE GENOMIC DNA]</scope>
    <source>
        <strain evidence="2 3">LMG 28454</strain>
    </source>
</reference>
<sequence length="229" mass="26181">MEANFAGIKSGLVRLVIYGALIFGVAEFIRWDAMLVHGQESKFGEDSYTELGQSVLLLIAAGIYISVFARYKQFKALAFFLFSFSTASFIREQDSFLDDHIFDGAWQAGVFSLFAFMVYYLWRHRYQFLHNIALFVHTQAFGVFITGFLTTYVFSRLYGRGKFWQEIMEDRYFRAVKNASEECTELFGYTILAIAAVEFFLFVKRQAKALPTGSSYGKITKPSAATILQ</sequence>
<feature type="transmembrane region" description="Helical" evidence="1">
    <location>
        <begin position="51"/>
        <end position="69"/>
    </location>
</feature>
<comment type="caution">
    <text evidence="2">The sequence shown here is derived from an EMBL/GenBank/DDBJ whole genome shotgun (WGS) entry which is preliminary data.</text>
</comment>
<gene>
    <name evidence="2" type="ORF">LT679_18080</name>
</gene>
<feature type="transmembrane region" description="Helical" evidence="1">
    <location>
        <begin position="104"/>
        <end position="122"/>
    </location>
</feature>
<evidence type="ECO:0000313" key="2">
    <source>
        <dbReference type="EMBL" id="MCD8742524.1"/>
    </source>
</evidence>
<proteinExistence type="predicted"/>
<feature type="transmembrane region" description="Helical" evidence="1">
    <location>
        <begin position="134"/>
        <end position="154"/>
    </location>
</feature>
<evidence type="ECO:0000256" key="1">
    <source>
        <dbReference type="SAM" id="Phobius"/>
    </source>
</evidence>
<feature type="transmembrane region" description="Helical" evidence="1">
    <location>
        <begin position="12"/>
        <end position="31"/>
    </location>
</feature>
<evidence type="ECO:0000313" key="3">
    <source>
        <dbReference type="Proteomes" id="UP001199919"/>
    </source>
</evidence>
<feature type="transmembrane region" description="Helical" evidence="1">
    <location>
        <begin position="186"/>
        <end position="203"/>
    </location>
</feature>
<dbReference type="EMBL" id="JAJPWV010000007">
    <property type="protein sequence ID" value="MCD8742524.1"/>
    <property type="molecule type" value="Genomic_DNA"/>
</dbReference>
<keyword evidence="3" id="KW-1185">Reference proteome</keyword>
<protein>
    <submittedName>
        <fullName evidence="2">Uncharacterized protein</fullName>
    </submittedName>
</protein>
<keyword evidence="1" id="KW-1133">Transmembrane helix</keyword>
<keyword evidence="1" id="KW-0472">Membrane</keyword>
<organism evidence="2 3">
    <name type="scientific">Mucilaginibacter roseus</name>
    <dbReference type="NCBI Taxonomy" id="1528868"/>
    <lineage>
        <taxon>Bacteria</taxon>
        <taxon>Pseudomonadati</taxon>
        <taxon>Bacteroidota</taxon>
        <taxon>Sphingobacteriia</taxon>
        <taxon>Sphingobacteriales</taxon>
        <taxon>Sphingobacteriaceae</taxon>
        <taxon>Mucilaginibacter</taxon>
    </lineage>
</organism>
<keyword evidence="1" id="KW-0812">Transmembrane</keyword>